<protein>
    <recommendedName>
        <fullName evidence="4 6">dTDP-4-dehydrorhamnose reductase</fullName>
        <ecNumber evidence="3 6">1.1.1.133</ecNumber>
    </recommendedName>
</protein>
<dbReference type="InterPro" id="IPR005913">
    <property type="entry name" value="dTDP_dehydrorham_reduct"/>
</dbReference>
<keyword evidence="9" id="KW-1185">Reference proteome</keyword>
<evidence type="ECO:0000313" key="8">
    <source>
        <dbReference type="EMBL" id="RIJ23749.1"/>
    </source>
</evidence>
<dbReference type="Gene3D" id="3.40.50.720">
    <property type="entry name" value="NAD(P)-binding Rossmann-like Domain"/>
    <property type="match status" value="1"/>
</dbReference>
<evidence type="ECO:0000256" key="1">
    <source>
        <dbReference type="ARBA" id="ARBA00004781"/>
    </source>
</evidence>
<evidence type="ECO:0000313" key="9">
    <source>
        <dbReference type="Proteomes" id="UP000265431"/>
    </source>
</evidence>
<dbReference type="SUPFAM" id="SSF51735">
    <property type="entry name" value="NAD(P)-binding Rossmann-fold domains"/>
    <property type="match status" value="1"/>
</dbReference>
<name>A0A399R2I2_9PROT</name>
<comment type="pathway">
    <text evidence="1 6">Carbohydrate biosynthesis; dTDP-L-rhamnose biosynthesis.</text>
</comment>
<dbReference type="Proteomes" id="UP000265431">
    <property type="component" value="Unassembled WGS sequence"/>
</dbReference>
<dbReference type="PANTHER" id="PTHR10491">
    <property type="entry name" value="DTDP-4-DEHYDRORHAMNOSE REDUCTASE"/>
    <property type="match status" value="1"/>
</dbReference>
<comment type="cofactor">
    <cofactor evidence="6">
        <name>Mg(2+)</name>
        <dbReference type="ChEBI" id="CHEBI:18420"/>
    </cofactor>
    <text evidence="6">Binds 1 Mg(2+) ion per monomer.</text>
</comment>
<feature type="domain" description="RmlD-like substrate binding" evidence="7">
    <location>
        <begin position="6"/>
        <end position="281"/>
    </location>
</feature>
<dbReference type="InterPro" id="IPR029903">
    <property type="entry name" value="RmlD-like-bd"/>
</dbReference>
<keyword evidence="6" id="KW-0521">NADP</keyword>
<dbReference type="CDD" id="cd05254">
    <property type="entry name" value="dTDP_HR_like_SDR_e"/>
    <property type="match status" value="1"/>
</dbReference>
<evidence type="ECO:0000256" key="6">
    <source>
        <dbReference type="RuleBase" id="RU364082"/>
    </source>
</evidence>
<comment type="similarity">
    <text evidence="2 6">Belongs to the dTDP-4-dehydrorhamnose reductase family.</text>
</comment>
<dbReference type="GO" id="GO:0019305">
    <property type="term" value="P:dTDP-rhamnose biosynthetic process"/>
    <property type="evidence" value="ECO:0007669"/>
    <property type="project" value="UniProtKB-UniPathway"/>
</dbReference>
<dbReference type="GO" id="GO:0008831">
    <property type="term" value="F:dTDP-4-dehydrorhamnose reductase activity"/>
    <property type="evidence" value="ECO:0007669"/>
    <property type="project" value="UniProtKB-EC"/>
</dbReference>
<accession>A0A399R2I2</accession>
<dbReference type="Pfam" id="PF04321">
    <property type="entry name" value="RmlD_sub_bind"/>
    <property type="match status" value="1"/>
</dbReference>
<dbReference type="UniPathway" id="UPA00124"/>
<dbReference type="Gene3D" id="3.90.25.10">
    <property type="entry name" value="UDP-galactose 4-epimerase, domain 1"/>
    <property type="match status" value="1"/>
</dbReference>
<dbReference type="EMBL" id="QWGB01000005">
    <property type="protein sequence ID" value="RIJ23749.1"/>
    <property type="molecule type" value="Genomic_DNA"/>
</dbReference>
<dbReference type="OrthoDB" id="9803892at2"/>
<evidence type="ECO:0000259" key="7">
    <source>
        <dbReference type="Pfam" id="PF04321"/>
    </source>
</evidence>
<evidence type="ECO:0000256" key="3">
    <source>
        <dbReference type="ARBA" id="ARBA00012929"/>
    </source>
</evidence>
<comment type="function">
    <text evidence="6">Catalyzes the reduction of dTDP-6-deoxy-L-lyxo-4-hexulose to yield dTDP-L-rhamnose.</text>
</comment>
<evidence type="ECO:0000256" key="2">
    <source>
        <dbReference type="ARBA" id="ARBA00010944"/>
    </source>
</evidence>
<dbReference type="EC" id="1.1.1.133" evidence="3 6"/>
<sequence length="289" mass="30593">MDRSAILVTGGAGRLGQALGHLGCTATGRDALDITDSASIRQAIHRSRPSLVINAAAYTNVDGAETETDRAHKINAAGAGLVAEACTAADIPLIHISTDMVFSQGRPDQPVNEQADPTPNSVYGQSKLDGELKVRAAGGHHCIARVSWLFAGEGESFVSKMLAVAKQRDHLQLVDDEYGRPTHVEALAGHLLKLARHMLDASNAPTLLHLGPPEPVNRHGWAREIFDVSANYGGPSPTMSPVPGSTFPTPAPRARGLVLDVNLADRLLGPMPAWQPMSETVVRIILGKA</sequence>
<dbReference type="AlphaFoldDB" id="A0A399R2I2"/>
<evidence type="ECO:0000256" key="4">
    <source>
        <dbReference type="ARBA" id="ARBA00017099"/>
    </source>
</evidence>
<comment type="catalytic activity">
    <reaction evidence="5 6">
        <text>dTDP-beta-L-rhamnose + NADP(+) = dTDP-4-dehydro-beta-L-rhamnose + NADPH + H(+)</text>
        <dbReference type="Rhea" id="RHEA:21796"/>
        <dbReference type="ChEBI" id="CHEBI:15378"/>
        <dbReference type="ChEBI" id="CHEBI:57510"/>
        <dbReference type="ChEBI" id="CHEBI:57783"/>
        <dbReference type="ChEBI" id="CHEBI:58349"/>
        <dbReference type="ChEBI" id="CHEBI:62830"/>
        <dbReference type="EC" id="1.1.1.133"/>
    </reaction>
</comment>
<keyword evidence="6" id="KW-0560">Oxidoreductase</keyword>
<organism evidence="8 9">
    <name type="scientific">Henriciella barbarensis</name>
    <dbReference type="NCBI Taxonomy" id="86342"/>
    <lineage>
        <taxon>Bacteria</taxon>
        <taxon>Pseudomonadati</taxon>
        <taxon>Pseudomonadota</taxon>
        <taxon>Alphaproteobacteria</taxon>
        <taxon>Hyphomonadales</taxon>
        <taxon>Hyphomonadaceae</taxon>
        <taxon>Henriciella</taxon>
    </lineage>
</organism>
<evidence type="ECO:0000256" key="5">
    <source>
        <dbReference type="ARBA" id="ARBA00048200"/>
    </source>
</evidence>
<dbReference type="InterPro" id="IPR036291">
    <property type="entry name" value="NAD(P)-bd_dom_sf"/>
</dbReference>
<comment type="caution">
    <text evidence="8">The sequence shown here is derived from an EMBL/GenBank/DDBJ whole genome shotgun (WGS) entry which is preliminary data.</text>
</comment>
<gene>
    <name evidence="8" type="ORF">D1224_05675</name>
</gene>
<dbReference type="RefSeq" id="WP_119378937.1">
    <property type="nucleotide sequence ID" value="NZ_QWGB01000005.1"/>
</dbReference>
<dbReference type="PANTHER" id="PTHR10491:SF4">
    <property type="entry name" value="METHIONINE ADENOSYLTRANSFERASE 2 SUBUNIT BETA"/>
    <property type="match status" value="1"/>
</dbReference>
<proteinExistence type="inferred from homology"/>
<reference evidence="8 9" key="1">
    <citation type="submission" date="2018-08" db="EMBL/GenBank/DDBJ databases">
        <title>Henriciella mobilis sp. nov., isolated from seawater.</title>
        <authorList>
            <person name="Cheng H."/>
            <person name="Wu Y.-H."/>
            <person name="Xu X.-W."/>
            <person name="Guo L.-L."/>
        </authorList>
    </citation>
    <scope>NUCLEOTIDE SEQUENCE [LARGE SCALE GENOMIC DNA]</scope>
    <source>
        <strain evidence="8 9">CCUG66934</strain>
    </source>
</reference>